<dbReference type="EMBL" id="QXBN01000012">
    <property type="protein sequence ID" value="RIT36839.1"/>
    <property type="molecule type" value="Genomic_DNA"/>
</dbReference>
<dbReference type="AlphaFoldDB" id="A0ABD7HM52"/>
<proteinExistence type="predicted"/>
<dbReference type="InterPro" id="IPR004919">
    <property type="entry name" value="GmrSD_N"/>
</dbReference>
<dbReference type="Proteomes" id="UP000284557">
    <property type="component" value="Unassembled WGS sequence"/>
</dbReference>
<organism evidence="2 3">
    <name type="scientific">Mycobacteroides abscessus</name>
    <dbReference type="NCBI Taxonomy" id="36809"/>
    <lineage>
        <taxon>Bacteria</taxon>
        <taxon>Bacillati</taxon>
        <taxon>Actinomycetota</taxon>
        <taxon>Actinomycetes</taxon>
        <taxon>Mycobacteriales</taxon>
        <taxon>Mycobacteriaceae</taxon>
        <taxon>Mycobacteroides</taxon>
    </lineage>
</organism>
<accession>A0ABD7HM52</accession>
<evidence type="ECO:0000313" key="2">
    <source>
        <dbReference type="EMBL" id="RIT36839.1"/>
    </source>
</evidence>
<comment type="caution">
    <text evidence="2">The sequence shown here is derived from an EMBL/GenBank/DDBJ whole genome shotgun (WGS) entry which is preliminary data.</text>
</comment>
<dbReference type="PANTHER" id="PTHR39639">
    <property type="entry name" value="CHROMOSOME 16, WHOLE GENOME SHOTGUN SEQUENCE"/>
    <property type="match status" value="1"/>
</dbReference>
<evidence type="ECO:0000259" key="1">
    <source>
        <dbReference type="Pfam" id="PF03235"/>
    </source>
</evidence>
<feature type="domain" description="GmrSD restriction endonucleases N-terminal" evidence="1">
    <location>
        <begin position="117"/>
        <end position="187"/>
    </location>
</feature>
<protein>
    <submittedName>
        <fullName evidence="2">DUF262 domain-containing protein</fullName>
    </submittedName>
</protein>
<sequence>MLRLERFAAAIARPLIHADRLRPLSWAACSTMARSWSVKRTGTGGPRRLSGSRGGRPVLAMETILTDYGKMWTDATLSTTIISMNRTLRRYSVNPAAWPIEQFLDRPSGEARFDMDQPYQRGVVWGTKRKQNLIKSLLMDVPVPAIVLNDRRRAGFTHTGYDQHRNWLMAVVDGKQRVTAIREFVSDGFSVPARWFGAGSDEEIRFSQLAHRDQNSVMNLLLPVSIGEFATLDDERDLFDLINFGGLAQGESDDDLATVH</sequence>
<evidence type="ECO:0000313" key="3">
    <source>
        <dbReference type="Proteomes" id="UP000284557"/>
    </source>
</evidence>
<reference evidence="2 3" key="1">
    <citation type="submission" date="2018-08" db="EMBL/GenBank/DDBJ databases">
        <title>Linezolid Resistance in Mycobacterium abscessus: MIC Distribution and Comprehensive Investigation of Resistance Mechanisms.</title>
        <authorList>
            <person name="Ye M."/>
            <person name="Xu L."/>
            <person name="Zou Y."/>
            <person name="Li B."/>
            <person name="Guo Q."/>
            <person name="Zhang Y."/>
            <person name="Zhan M."/>
            <person name="Xu B."/>
            <person name="Yu F."/>
            <person name="Zhang Z."/>
            <person name="Chu H."/>
        </authorList>
    </citation>
    <scope>NUCLEOTIDE SEQUENCE [LARGE SCALE GENOMIC DNA]</scope>
    <source>
        <strain evidence="2 3">G143</strain>
    </source>
</reference>
<dbReference type="PANTHER" id="PTHR39639:SF1">
    <property type="entry name" value="DUF262 DOMAIN-CONTAINING PROTEIN"/>
    <property type="match status" value="1"/>
</dbReference>
<name>A0ABD7HM52_9MYCO</name>
<gene>
    <name evidence="2" type="ORF">D2E76_16435</name>
</gene>
<dbReference type="Pfam" id="PF03235">
    <property type="entry name" value="GmrSD_N"/>
    <property type="match status" value="1"/>
</dbReference>